<sequence length="85" mass="9400">MWGSIPTGRPSQPSAHITMCSRRSTVHIHRSRCATRRTVSAKLAPKRTLTVHRSARSPIKFRYTACSGLLCAAPAPLSSLWLDSR</sequence>
<proteinExistence type="predicted"/>
<comment type="caution">
    <text evidence="1">The sequence shown here is derived from an EMBL/GenBank/DDBJ whole genome shotgun (WGS) entry which is preliminary data.</text>
</comment>
<dbReference type="AlphaFoldDB" id="X8BFM1"/>
<reference evidence="1" key="1">
    <citation type="submission" date="2014-01" db="EMBL/GenBank/DDBJ databases">
        <authorList>
            <person name="Brown-Elliot B."/>
            <person name="Wallace R."/>
            <person name="Lenaerts A."/>
            <person name="Ordway D."/>
            <person name="DeGroote M.A."/>
            <person name="Parker T."/>
            <person name="Sizemore C."/>
            <person name="Tallon L.J."/>
            <person name="Sadzewicz L.K."/>
            <person name="Sengamalay N."/>
            <person name="Fraser C.M."/>
            <person name="Hine E."/>
            <person name="Shefchek K.A."/>
            <person name="Das S.P."/>
            <person name="Tettelin H."/>
        </authorList>
    </citation>
    <scope>NUCLEOTIDE SEQUENCE [LARGE SCALE GENOMIC DNA]</scope>
    <source>
        <strain evidence="1">4042</strain>
    </source>
</reference>
<gene>
    <name evidence="1" type="ORF">I553_5887</name>
</gene>
<accession>X8BFM1</accession>
<protein>
    <submittedName>
        <fullName evidence="1">Uncharacterized protein</fullName>
    </submittedName>
</protein>
<organism evidence="1">
    <name type="scientific">Mycobacterium xenopi 4042</name>
    <dbReference type="NCBI Taxonomy" id="1299334"/>
    <lineage>
        <taxon>Bacteria</taxon>
        <taxon>Bacillati</taxon>
        <taxon>Actinomycetota</taxon>
        <taxon>Actinomycetes</taxon>
        <taxon>Mycobacteriales</taxon>
        <taxon>Mycobacteriaceae</taxon>
        <taxon>Mycobacterium</taxon>
    </lineage>
</organism>
<name>X8BFM1_MYCXE</name>
<dbReference type="EMBL" id="JAOB01000042">
    <property type="protein sequence ID" value="EUA42028.1"/>
    <property type="molecule type" value="Genomic_DNA"/>
</dbReference>
<evidence type="ECO:0000313" key="1">
    <source>
        <dbReference type="EMBL" id="EUA42028.1"/>
    </source>
</evidence>